<dbReference type="PANTHER" id="PTHR30093:SF2">
    <property type="entry name" value="TYPE II SECRETION SYSTEM PROTEIN H"/>
    <property type="match status" value="1"/>
</dbReference>
<evidence type="ECO:0000313" key="4">
    <source>
        <dbReference type="Proteomes" id="UP000315017"/>
    </source>
</evidence>
<evidence type="ECO:0000256" key="1">
    <source>
        <dbReference type="SAM" id="Phobius"/>
    </source>
</evidence>
<proteinExistence type="predicted"/>
<accession>A0A517YI17</accession>
<feature type="transmembrane region" description="Helical" evidence="1">
    <location>
        <begin position="6"/>
        <end position="31"/>
    </location>
</feature>
<name>A0A517YI17_9BACT</name>
<dbReference type="PANTHER" id="PTHR30093">
    <property type="entry name" value="GENERAL SECRETION PATHWAY PROTEIN G"/>
    <property type="match status" value="1"/>
</dbReference>
<dbReference type="RefSeq" id="WP_202921234.1">
    <property type="nucleotide sequence ID" value="NZ_CP036274.1"/>
</dbReference>
<dbReference type="AlphaFoldDB" id="A0A517YI17"/>
<dbReference type="Pfam" id="PF07596">
    <property type="entry name" value="SBP_bac_10"/>
    <property type="match status" value="1"/>
</dbReference>
<dbReference type="InterPro" id="IPR045584">
    <property type="entry name" value="Pilin-like"/>
</dbReference>
<keyword evidence="1" id="KW-0812">Transmembrane</keyword>
<dbReference type="InterPro" id="IPR012902">
    <property type="entry name" value="N_methyl_site"/>
</dbReference>
<dbReference type="SUPFAM" id="SSF54523">
    <property type="entry name" value="Pili subunits"/>
    <property type="match status" value="1"/>
</dbReference>
<protein>
    <recommendedName>
        <fullName evidence="2">DUF1559 domain-containing protein</fullName>
    </recommendedName>
</protein>
<reference evidence="3 4" key="1">
    <citation type="submission" date="2019-02" db="EMBL/GenBank/DDBJ databases">
        <title>Deep-cultivation of Planctomycetes and their phenomic and genomic characterization uncovers novel biology.</title>
        <authorList>
            <person name="Wiegand S."/>
            <person name="Jogler M."/>
            <person name="Boedeker C."/>
            <person name="Pinto D."/>
            <person name="Vollmers J."/>
            <person name="Rivas-Marin E."/>
            <person name="Kohn T."/>
            <person name="Peeters S.H."/>
            <person name="Heuer A."/>
            <person name="Rast P."/>
            <person name="Oberbeckmann S."/>
            <person name="Bunk B."/>
            <person name="Jeske O."/>
            <person name="Meyerdierks A."/>
            <person name="Storesund J.E."/>
            <person name="Kallscheuer N."/>
            <person name="Luecker S."/>
            <person name="Lage O.M."/>
            <person name="Pohl T."/>
            <person name="Merkel B.J."/>
            <person name="Hornburger P."/>
            <person name="Mueller R.-W."/>
            <person name="Bruemmer F."/>
            <person name="Labrenz M."/>
            <person name="Spormann A.M."/>
            <person name="Op den Camp H."/>
            <person name="Overmann J."/>
            <person name="Amann R."/>
            <person name="Jetten M.S.M."/>
            <person name="Mascher T."/>
            <person name="Medema M.H."/>
            <person name="Devos D.P."/>
            <person name="Kaster A.-K."/>
            <person name="Ovreas L."/>
            <person name="Rohde M."/>
            <person name="Galperin M.Y."/>
            <person name="Jogler C."/>
        </authorList>
    </citation>
    <scope>NUCLEOTIDE SEQUENCE [LARGE SCALE GENOMIC DNA]</scope>
    <source>
        <strain evidence="3 4">ETA_A8</strain>
    </source>
</reference>
<feature type="domain" description="DUF1559" evidence="2">
    <location>
        <begin position="32"/>
        <end position="316"/>
    </location>
</feature>
<dbReference type="InterPro" id="IPR027558">
    <property type="entry name" value="Pre_pil_HX9DG_C"/>
</dbReference>
<sequence length="336" mass="36087">MRYRTAAFTLVELLVVIAIIGVMVALLLPAIQSAREAARRATCANHLTQLILGIQQYEQSHLLYPPGTIAQKSPIQNLPNDKHFNWIAHILPYVEQQAAYKNLDLSVSVYDLKNAPVMAMSPKLVTCPSSAVSAKGFSDYAAAHHDLEAAIDEQNSGVFFLNSKLRYEDLADGAANTLFLGEKLTDAFDLGWLSGTRATLRNGGGPINQLNFQNGLPRANRPSGGPVPGTATAEEQAVSMAPLPFTGVGFDAPGFVREGTQPGPYDPNFVSRDPDSTIPIPAFNNPNYVGSFGSSHALGANFAFGDGNVRFLADNMALSLLQALINRHDGKLAQQP</sequence>
<dbReference type="Gene3D" id="3.30.700.10">
    <property type="entry name" value="Glycoprotein, Type 4 Pilin"/>
    <property type="match status" value="1"/>
</dbReference>
<evidence type="ECO:0000313" key="3">
    <source>
        <dbReference type="EMBL" id="QDU29859.1"/>
    </source>
</evidence>
<keyword evidence="1" id="KW-1133">Transmembrane helix</keyword>
<dbReference type="EMBL" id="CP036274">
    <property type="protein sequence ID" value="QDU29859.1"/>
    <property type="molecule type" value="Genomic_DNA"/>
</dbReference>
<dbReference type="Pfam" id="PF07963">
    <property type="entry name" value="N_methyl"/>
    <property type="match status" value="1"/>
</dbReference>
<evidence type="ECO:0000259" key="2">
    <source>
        <dbReference type="Pfam" id="PF07596"/>
    </source>
</evidence>
<dbReference type="Proteomes" id="UP000315017">
    <property type="component" value="Chromosome"/>
</dbReference>
<dbReference type="KEGG" id="aagg:ETAA8_49750"/>
<organism evidence="3 4">
    <name type="scientific">Anatilimnocola aggregata</name>
    <dbReference type="NCBI Taxonomy" id="2528021"/>
    <lineage>
        <taxon>Bacteria</taxon>
        <taxon>Pseudomonadati</taxon>
        <taxon>Planctomycetota</taxon>
        <taxon>Planctomycetia</taxon>
        <taxon>Pirellulales</taxon>
        <taxon>Pirellulaceae</taxon>
        <taxon>Anatilimnocola</taxon>
    </lineage>
</organism>
<keyword evidence="4" id="KW-1185">Reference proteome</keyword>
<dbReference type="NCBIfam" id="TIGR04294">
    <property type="entry name" value="pre_pil_HX9DG"/>
    <property type="match status" value="1"/>
</dbReference>
<gene>
    <name evidence="3" type="ORF">ETAA8_49750</name>
</gene>
<dbReference type="InterPro" id="IPR011453">
    <property type="entry name" value="DUF1559"/>
</dbReference>
<keyword evidence="1" id="KW-0472">Membrane</keyword>
<dbReference type="NCBIfam" id="TIGR02532">
    <property type="entry name" value="IV_pilin_GFxxxE"/>
    <property type="match status" value="1"/>
</dbReference>